<keyword evidence="1" id="KW-1133">Transmembrane helix</keyword>
<evidence type="ECO:0000313" key="3">
    <source>
        <dbReference type="Proteomes" id="UP000051373"/>
    </source>
</evidence>
<keyword evidence="1" id="KW-0812">Transmembrane</keyword>
<feature type="transmembrane region" description="Helical" evidence="1">
    <location>
        <begin position="6"/>
        <end position="24"/>
    </location>
</feature>
<feature type="transmembrane region" description="Helical" evidence="1">
    <location>
        <begin position="61"/>
        <end position="82"/>
    </location>
</feature>
<sequence>MLSNLVASIIAYVLIVFGLLLIFIKSFREALIRWQEQIAWYSYPDWRVNIETGRWRRVYKIGAMLFGLLCVGLGLFIILIILG</sequence>
<keyword evidence="1" id="KW-0472">Membrane</keyword>
<accession>A0A0S8FNE2</accession>
<evidence type="ECO:0000256" key="1">
    <source>
        <dbReference type="SAM" id="Phobius"/>
    </source>
</evidence>
<reference evidence="2 3" key="1">
    <citation type="journal article" date="2015" name="Microbiome">
        <title>Genomic resolution of linkages in carbon, nitrogen, and sulfur cycling among widespread estuary sediment bacteria.</title>
        <authorList>
            <person name="Baker B.J."/>
            <person name="Lazar C.S."/>
            <person name="Teske A.P."/>
            <person name="Dick G.J."/>
        </authorList>
    </citation>
    <scope>NUCLEOTIDE SEQUENCE [LARGE SCALE GENOMIC DNA]</scope>
    <source>
        <strain evidence="2">SM23_42</strain>
    </source>
</reference>
<gene>
    <name evidence="2" type="ORF">AMJ83_11685</name>
</gene>
<evidence type="ECO:0000313" key="2">
    <source>
        <dbReference type="EMBL" id="KPK62062.1"/>
    </source>
</evidence>
<comment type="caution">
    <text evidence="2">The sequence shown here is derived from an EMBL/GenBank/DDBJ whole genome shotgun (WGS) entry which is preliminary data.</text>
</comment>
<organism evidence="2 3">
    <name type="scientific">candidate division WOR_3 bacterium SM23_42</name>
    <dbReference type="NCBI Taxonomy" id="1703779"/>
    <lineage>
        <taxon>Bacteria</taxon>
        <taxon>Bacteria division WOR-3</taxon>
    </lineage>
</organism>
<dbReference type="AlphaFoldDB" id="A0A0S8FNE2"/>
<dbReference type="EMBL" id="LJUJ01000056">
    <property type="protein sequence ID" value="KPK62062.1"/>
    <property type="molecule type" value="Genomic_DNA"/>
</dbReference>
<dbReference type="Proteomes" id="UP000051373">
    <property type="component" value="Unassembled WGS sequence"/>
</dbReference>
<proteinExistence type="predicted"/>
<name>A0A0S8FNE2_UNCW3</name>
<protein>
    <submittedName>
        <fullName evidence="2">Uncharacterized protein</fullName>
    </submittedName>
</protein>